<dbReference type="InterPro" id="IPR050624">
    <property type="entry name" value="HTH-type_Tx_Regulator"/>
</dbReference>
<dbReference type="PANTHER" id="PTHR43479:SF11">
    <property type="entry name" value="ACREF_ENVCD OPERON REPRESSOR-RELATED"/>
    <property type="match status" value="1"/>
</dbReference>
<sequence length="377" mass="44084">MRRNPVRIDGKLTKDKIIKASYELFSSLNYNDVSVSKIVKKAGISTGAFYQYFSNKESLFKTIVQKILKDMAEFLKKDTVENVVETYINYALKNKKKVKVLHEAEFIHNWVSESYEMILRNVTEKFVSDDAGYVFFWGSLRFYVIYNILWKEQSVDNKDLVTFLKVGFGKPDYSVSPEVYDYKYTPVAIDLENTKLKLLISAEELFGRKGYSKTQISEITQNAGVAQGTFYIYYKRKKEILEELVMKTNRNLRLSVKLAVQKFENRIDAEIAGFYAFLKFFSHHINMYKIVRESEFVIQEKVLEYYEKIKTSYLLPLERAMEKQEIVKYDAHNLAVFLMGIGHFLGIELLLKRKANDADMIRFLIKLSKYITGGLEV</sequence>
<evidence type="ECO:0000259" key="3">
    <source>
        <dbReference type="PROSITE" id="PS50977"/>
    </source>
</evidence>
<evidence type="ECO:0000313" key="5">
    <source>
        <dbReference type="Proteomes" id="UP000671862"/>
    </source>
</evidence>
<protein>
    <submittedName>
        <fullName evidence="4">TetR/AcrR family transcriptional regulator</fullName>
    </submittedName>
</protein>
<organism evidence="4 5">
    <name type="scientific">Thermosipho ferrireducens</name>
    <dbReference type="NCBI Taxonomy" id="2571116"/>
    <lineage>
        <taxon>Bacteria</taxon>
        <taxon>Thermotogati</taxon>
        <taxon>Thermotogota</taxon>
        <taxon>Thermotogae</taxon>
        <taxon>Thermotogales</taxon>
        <taxon>Fervidobacteriaceae</taxon>
        <taxon>Thermosipho</taxon>
    </lineage>
</organism>
<feature type="DNA-binding region" description="H-T-H motif" evidence="2">
    <location>
        <begin position="34"/>
        <end position="53"/>
    </location>
</feature>
<reference evidence="4 5" key="1">
    <citation type="submission" date="2021-03" db="EMBL/GenBank/DDBJ databases">
        <title>Thermosipho ferrireducens sp.nov., an anaerobic thermophilic iron-reducing bacterium isolated from a deep-sea hydrothermal sulfide deposits.</title>
        <authorList>
            <person name="Zeng X."/>
            <person name="Chen Y."/>
            <person name="Shao Z."/>
        </authorList>
    </citation>
    <scope>NUCLEOTIDE SEQUENCE [LARGE SCALE GENOMIC DNA]</scope>
    <source>
        <strain evidence="4 5">JL129W03</strain>
    </source>
</reference>
<evidence type="ECO:0000256" key="2">
    <source>
        <dbReference type="PROSITE-ProRule" id="PRU00335"/>
    </source>
</evidence>
<dbReference type="PANTHER" id="PTHR43479">
    <property type="entry name" value="ACREF/ENVCD OPERON REPRESSOR-RELATED"/>
    <property type="match status" value="1"/>
</dbReference>
<gene>
    <name evidence="4" type="ORF">JYK00_06755</name>
</gene>
<feature type="domain" description="HTH tetR-type" evidence="3">
    <location>
        <begin position="192"/>
        <end position="252"/>
    </location>
</feature>
<feature type="domain" description="HTH tetR-type" evidence="3">
    <location>
        <begin position="11"/>
        <end position="71"/>
    </location>
</feature>
<dbReference type="InterPro" id="IPR001647">
    <property type="entry name" value="HTH_TetR"/>
</dbReference>
<dbReference type="Gene3D" id="1.10.357.10">
    <property type="entry name" value="Tetracycline Repressor, domain 2"/>
    <property type="match status" value="2"/>
</dbReference>
<dbReference type="EMBL" id="CP071446">
    <property type="protein sequence ID" value="QTA37434.1"/>
    <property type="molecule type" value="Genomic_DNA"/>
</dbReference>
<proteinExistence type="predicted"/>
<dbReference type="Proteomes" id="UP000671862">
    <property type="component" value="Chromosome"/>
</dbReference>
<keyword evidence="5" id="KW-1185">Reference proteome</keyword>
<evidence type="ECO:0000256" key="1">
    <source>
        <dbReference type="ARBA" id="ARBA00023125"/>
    </source>
</evidence>
<dbReference type="InterPro" id="IPR009057">
    <property type="entry name" value="Homeodomain-like_sf"/>
</dbReference>
<dbReference type="RefSeq" id="WP_207566159.1">
    <property type="nucleotide sequence ID" value="NZ_CP071446.1"/>
</dbReference>
<keyword evidence="1 2" id="KW-0238">DNA-binding</keyword>
<dbReference type="SUPFAM" id="SSF46689">
    <property type="entry name" value="Homeodomain-like"/>
    <property type="match status" value="2"/>
</dbReference>
<feature type="DNA-binding region" description="H-T-H motif" evidence="2">
    <location>
        <begin position="215"/>
        <end position="234"/>
    </location>
</feature>
<dbReference type="PRINTS" id="PR00455">
    <property type="entry name" value="HTHTETR"/>
</dbReference>
<name>A0ABX7S4N6_9BACT</name>
<accession>A0ABX7S4N6</accession>
<evidence type="ECO:0000313" key="4">
    <source>
        <dbReference type="EMBL" id="QTA37434.1"/>
    </source>
</evidence>
<dbReference type="PROSITE" id="PS50977">
    <property type="entry name" value="HTH_TETR_2"/>
    <property type="match status" value="2"/>
</dbReference>
<dbReference type="Pfam" id="PF00440">
    <property type="entry name" value="TetR_N"/>
    <property type="match status" value="2"/>
</dbReference>